<evidence type="ECO:0000259" key="2">
    <source>
        <dbReference type="PROSITE" id="PS51184"/>
    </source>
</evidence>
<dbReference type="EMBL" id="MU004192">
    <property type="protein sequence ID" value="KAF2493150.1"/>
    <property type="molecule type" value="Genomic_DNA"/>
</dbReference>
<keyword evidence="4" id="KW-1185">Reference proteome</keyword>
<dbReference type="InterPro" id="IPR003347">
    <property type="entry name" value="JmjC_dom"/>
</dbReference>
<dbReference type="InterPro" id="IPR041667">
    <property type="entry name" value="Cupin_8"/>
</dbReference>
<feature type="compositionally biased region" description="Low complexity" evidence="1">
    <location>
        <begin position="29"/>
        <end position="43"/>
    </location>
</feature>
<organism evidence="3 4">
    <name type="scientific">Lophium mytilinum</name>
    <dbReference type="NCBI Taxonomy" id="390894"/>
    <lineage>
        <taxon>Eukaryota</taxon>
        <taxon>Fungi</taxon>
        <taxon>Dikarya</taxon>
        <taxon>Ascomycota</taxon>
        <taxon>Pezizomycotina</taxon>
        <taxon>Dothideomycetes</taxon>
        <taxon>Pleosporomycetidae</taxon>
        <taxon>Mytilinidiales</taxon>
        <taxon>Mytilinidiaceae</taxon>
        <taxon>Lophium</taxon>
    </lineage>
</organism>
<dbReference type="Proteomes" id="UP000799750">
    <property type="component" value="Unassembled WGS sequence"/>
</dbReference>
<dbReference type="SMART" id="SM00558">
    <property type="entry name" value="JmjC"/>
    <property type="match status" value="1"/>
</dbReference>
<feature type="compositionally biased region" description="Polar residues" evidence="1">
    <location>
        <begin position="1"/>
        <end position="10"/>
    </location>
</feature>
<accession>A0A6A6QMD3</accession>
<dbReference type="AlphaFoldDB" id="A0A6A6QMD3"/>
<dbReference type="PROSITE" id="PS51184">
    <property type="entry name" value="JMJC"/>
    <property type="match status" value="1"/>
</dbReference>
<protein>
    <submittedName>
        <fullName evidence="3">Clavaminate synthase-like protein</fullName>
    </submittedName>
</protein>
<feature type="region of interest" description="Disordered" evidence="1">
    <location>
        <begin position="1"/>
        <end position="43"/>
    </location>
</feature>
<dbReference type="OrthoDB" id="47172at2759"/>
<dbReference type="FunFam" id="2.60.120.650:FF:000046">
    <property type="entry name" value="JmjC domain-containing protein D"/>
    <property type="match status" value="1"/>
</dbReference>
<evidence type="ECO:0000313" key="4">
    <source>
        <dbReference type="Proteomes" id="UP000799750"/>
    </source>
</evidence>
<name>A0A6A6QMD3_9PEZI</name>
<dbReference type="Gene3D" id="2.60.120.650">
    <property type="entry name" value="Cupin"/>
    <property type="match status" value="1"/>
</dbReference>
<feature type="domain" description="JmjC" evidence="2">
    <location>
        <begin position="341"/>
        <end position="528"/>
    </location>
</feature>
<gene>
    <name evidence="3" type="ORF">BU16DRAFT_540874</name>
</gene>
<evidence type="ECO:0000256" key="1">
    <source>
        <dbReference type="SAM" id="MobiDB-lite"/>
    </source>
</evidence>
<dbReference type="SUPFAM" id="SSF51197">
    <property type="entry name" value="Clavaminate synthase-like"/>
    <property type="match status" value="1"/>
</dbReference>
<dbReference type="PANTHER" id="PTHR12461">
    <property type="entry name" value="HYPOXIA-INDUCIBLE FACTOR 1 ALPHA INHIBITOR-RELATED"/>
    <property type="match status" value="1"/>
</dbReference>
<dbReference type="PANTHER" id="PTHR12461:SF101">
    <property type="entry name" value="TRNA WYBUTOSINE-SYNTHESIZING PROTEIN 4"/>
    <property type="match status" value="1"/>
</dbReference>
<dbReference type="Pfam" id="PF13621">
    <property type="entry name" value="Cupin_8"/>
    <property type="match status" value="1"/>
</dbReference>
<evidence type="ECO:0000313" key="3">
    <source>
        <dbReference type="EMBL" id="KAF2493150.1"/>
    </source>
</evidence>
<proteinExistence type="predicted"/>
<reference evidence="3" key="1">
    <citation type="journal article" date="2020" name="Stud. Mycol.">
        <title>101 Dothideomycetes genomes: a test case for predicting lifestyles and emergence of pathogens.</title>
        <authorList>
            <person name="Haridas S."/>
            <person name="Albert R."/>
            <person name="Binder M."/>
            <person name="Bloem J."/>
            <person name="Labutti K."/>
            <person name="Salamov A."/>
            <person name="Andreopoulos B."/>
            <person name="Baker S."/>
            <person name="Barry K."/>
            <person name="Bills G."/>
            <person name="Bluhm B."/>
            <person name="Cannon C."/>
            <person name="Castanera R."/>
            <person name="Culley D."/>
            <person name="Daum C."/>
            <person name="Ezra D."/>
            <person name="Gonzalez J."/>
            <person name="Henrissat B."/>
            <person name="Kuo A."/>
            <person name="Liang C."/>
            <person name="Lipzen A."/>
            <person name="Lutzoni F."/>
            <person name="Magnuson J."/>
            <person name="Mondo S."/>
            <person name="Nolan M."/>
            <person name="Ohm R."/>
            <person name="Pangilinan J."/>
            <person name="Park H.-J."/>
            <person name="Ramirez L."/>
            <person name="Alfaro M."/>
            <person name="Sun H."/>
            <person name="Tritt A."/>
            <person name="Yoshinaga Y."/>
            <person name="Zwiers L.-H."/>
            <person name="Turgeon B."/>
            <person name="Goodwin S."/>
            <person name="Spatafora J."/>
            <person name="Crous P."/>
            <person name="Grigoriev I."/>
        </authorList>
    </citation>
    <scope>NUCLEOTIDE SEQUENCE</scope>
    <source>
        <strain evidence="3">CBS 269.34</strain>
    </source>
</reference>
<sequence length="528" mass="59562">MLHLSPSTSHPLPLFENRRSTDISDGARSNQNSPTPNNSTPISLTDLAQYLHSHLSTPFTPDDEIHSCGQAALKVLPLRPEACVRLAYEKLHAYPYKDVPTCWRRLHTEGSLWEVSNILRKEDEKIHEEFRDVGEDGEPRGEAEADWVTNVVKKLDMALILSGGPGREDLIERFMGMLEEFLAPRLLQAPDSHPSKRQKLNSFYDDKAPAIPSSFPSISVSAPTMCSPITRMSAFSHAGFQSYLDKSEGKPTPLIFTGVLEDWPAMRERPWSDPRYLLSRTLGGRRLVPVEVGRSYVDEGWGQRIITFKEFMETYMLHTQPPPRITSKGEELEGDDGEAVEKETEIAYLAQHPLLTQLPRLRSDIMIPDYCYTSPPPLPSISNPPPLLDEPLLNAWFGPAGTISPLHTDPYHNILAQVVGRKYVRLYAPGSNMWPRGVEEGGVDMGNTSEVDLEDMMQNESQCESKAAKINEGSEDKRRDFNERFPGFRDVPYIEGILGPGECLYLPVGWWHFVKSLSPSFSVSFWWN</sequence>